<dbReference type="InterPro" id="IPR007865">
    <property type="entry name" value="Aminopep_P_N"/>
</dbReference>
<reference evidence="7" key="1">
    <citation type="journal article" date="2012" name="PLoS ONE">
        <title>Gene sets for utilization of primary and secondary nutrition supplies in the distal gut of endangered iberian lynx.</title>
        <authorList>
            <person name="Alcaide M."/>
            <person name="Messina E."/>
            <person name="Richter M."/>
            <person name="Bargiela R."/>
            <person name="Peplies J."/>
            <person name="Huws S.A."/>
            <person name="Newbold C.J."/>
            <person name="Golyshin P.N."/>
            <person name="Simon M.A."/>
            <person name="Lopez G."/>
            <person name="Yakimov M.M."/>
            <person name="Ferrer M."/>
        </authorList>
    </citation>
    <scope>NUCLEOTIDE SEQUENCE</scope>
</reference>
<evidence type="ECO:0000313" key="7">
    <source>
        <dbReference type="EMBL" id="EJX08122.1"/>
    </source>
</evidence>
<comment type="cofactor">
    <cofactor evidence="1">
        <name>Mn(2+)</name>
        <dbReference type="ChEBI" id="CHEBI:29035"/>
    </cofactor>
</comment>
<comment type="similarity">
    <text evidence="2">Belongs to the peptidase M24B family.</text>
</comment>
<dbReference type="CDD" id="cd01087">
    <property type="entry name" value="Prolidase"/>
    <property type="match status" value="1"/>
</dbReference>
<dbReference type="SUPFAM" id="SSF53092">
    <property type="entry name" value="Creatinase/prolidase N-terminal domain"/>
    <property type="match status" value="1"/>
</dbReference>
<sequence>MFAKETYMQRRALLKQNVGSGVLLFLGNDECGLNYEDNTFRYRQDSTFLYYFGLSCAGLSAIIDIDEDKEIIFGDELSIDAIVWMGSQPTLQEKCEQVGVRELMPSAEIVSYLHKCVQKGQVIHYLPPYRPEHKLKLMDWLGIPPARQEGSLPFIRAVIAQRNYKSEEEIAEIEKACNVTADMHIAAMKVLCPGLYEYEVVAEMNRIAESNNCQLSFATIATINGQTLHNHYHGNKVKSGDLFLIDAGAEVESGYAGDMSSTFPADKTFTSRQRAVYEIQNAMHLESVKALRPGIPYMEVYDLSAKVMVEGMKSLGLMKGNAEDAVREGAHALFYPHGLGHMMGLDVHDMENLGELWVGYNGQPKSTQFGRKSQRLAIPLEPGFVHTVEPGIYFIPELIDMWKAEKKFADFINYDVVETYKDFGGIRNEEDYLITETGARRLGKKIPLTPEEVEALRM</sequence>
<comment type="caution">
    <text evidence="7">The sequence shown here is derived from an EMBL/GenBank/DDBJ whole genome shotgun (WGS) entry which is preliminary data.</text>
</comment>
<dbReference type="InterPro" id="IPR052433">
    <property type="entry name" value="X-Pro_dipept-like"/>
</dbReference>
<dbReference type="InterPro" id="IPR029149">
    <property type="entry name" value="Creatin/AminoP/Spt16_N"/>
</dbReference>
<evidence type="ECO:0000256" key="3">
    <source>
        <dbReference type="ARBA" id="ARBA00022723"/>
    </source>
</evidence>
<dbReference type="Gene3D" id="3.90.230.10">
    <property type="entry name" value="Creatinase/methionine aminopeptidase superfamily"/>
    <property type="match status" value="1"/>
</dbReference>
<dbReference type="PANTHER" id="PTHR43226:SF4">
    <property type="entry name" value="XAA-PRO AMINOPEPTIDASE 3"/>
    <property type="match status" value="1"/>
</dbReference>
<protein>
    <submittedName>
        <fullName evidence="7">Peptidase, M24 family</fullName>
    </submittedName>
</protein>
<dbReference type="AlphaFoldDB" id="J9GK46"/>
<dbReference type="GO" id="GO:0030145">
    <property type="term" value="F:manganese ion binding"/>
    <property type="evidence" value="ECO:0007669"/>
    <property type="project" value="InterPro"/>
</dbReference>
<evidence type="ECO:0000256" key="2">
    <source>
        <dbReference type="ARBA" id="ARBA00008766"/>
    </source>
</evidence>
<dbReference type="InterPro" id="IPR036005">
    <property type="entry name" value="Creatinase/aminopeptidase-like"/>
</dbReference>
<dbReference type="Pfam" id="PF00557">
    <property type="entry name" value="Peptidase_M24"/>
    <property type="match status" value="1"/>
</dbReference>
<dbReference type="SMART" id="SM01011">
    <property type="entry name" value="AMP_N"/>
    <property type="match status" value="1"/>
</dbReference>
<keyword evidence="4" id="KW-0378">Hydrolase</keyword>
<dbReference type="Gene3D" id="3.40.350.10">
    <property type="entry name" value="Creatinase/prolidase N-terminal domain"/>
    <property type="match status" value="1"/>
</dbReference>
<accession>J9GK46</accession>
<evidence type="ECO:0000256" key="4">
    <source>
        <dbReference type="ARBA" id="ARBA00022801"/>
    </source>
</evidence>
<dbReference type="PANTHER" id="PTHR43226">
    <property type="entry name" value="XAA-PRO AMINOPEPTIDASE 3"/>
    <property type="match status" value="1"/>
</dbReference>
<gene>
    <name evidence="7" type="ORF">EVA_03770</name>
</gene>
<dbReference type="GO" id="GO:0006508">
    <property type="term" value="P:proteolysis"/>
    <property type="evidence" value="ECO:0007669"/>
    <property type="project" value="TreeGrafter"/>
</dbReference>
<proteinExistence type="inferred from homology"/>
<evidence type="ECO:0000259" key="6">
    <source>
        <dbReference type="SMART" id="SM01011"/>
    </source>
</evidence>
<dbReference type="GO" id="GO:0005829">
    <property type="term" value="C:cytosol"/>
    <property type="evidence" value="ECO:0007669"/>
    <property type="project" value="TreeGrafter"/>
</dbReference>
<dbReference type="Pfam" id="PF05195">
    <property type="entry name" value="AMP_N"/>
    <property type="match status" value="1"/>
</dbReference>
<keyword evidence="3" id="KW-0479">Metal-binding</keyword>
<evidence type="ECO:0000256" key="5">
    <source>
        <dbReference type="ARBA" id="ARBA00023211"/>
    </source>
</evidence>
<keyword evidence="5" id="KW-0464">Manganese</keyword>
<feature type="domain" description="Aminopeptidase P N-terminal" evidence="6">
    <location>
        <begin position="2"/>
        <end position="134"/>
    </location>
</feature>
<name>J9GK46_9ZZZZ</name>
<dbReference type="EMBL" id="AMCI01000701">
    <property type="protein sequence ID" value="EJX08122.1"/>
    <property type="molecule type" value="Genomic_DNA"/>
</dbReference>
<evidence type="ECO:0000256" key="1">
    <source>
        <dbReference type="ARBA" id="ARBA00001936"/>
    </source>
</evidence>
<dbReference type="GO" id="GO:0070006">
    <property type="term" value="F:metalloaminopeptidase activity"/>
    <property type="evidence" value="ECO:0007669"/>
    <property type="project" value="InterPro"/>
</dbReference>
<organism evidence="7">
    <name type="scientific">gut metagenome</name>
    <dbReference type="NCBI Taxonomy" id="749906"/>
    <lineage>
        <taxon>unclassified sequences</taxon>
        <taxon>metagenomes</taxon>
        <taxon>organismal metagenomes</taxon>
    </lineage>
</organism>
<dbReference type="SUPFAM" id="SSF55920">
    <property type="entry name" value="Creatinase/aminopeptidase"/>
    <property type="match status" value="1"/>
</dbReference>
<dbReference type="InterPro" id="IPR000994">
    <property type="entry name" value="Pept_M24"/>
</dbReference>